<evidence type="ECO:0000256" key="1">
    <source>
        <dbReference type="ARBA" id="ARBA00001970"/>
    </source>
</evidence>
<comment type="cofactor">
    <cofactor evidence="1">
        <name>heme b</name>
        <dbReference type="ChEBI" id="CHEBI:60344"/>
    </cofactor>
</comment>
<dbReference type="Pfam" id="PF01328">
    <property type="entry name" value="Peroxidase_2"/>
    <property type="match status" value="1"/>
</dbReference>
<proteinExistence type="inferred from homology"/>
<dbReference type="InterPro" id="IPR000028">
    <property type="entry name" value="Chloroperoxidase"/>
</dbReference>
<comment type="similarity">
    <text evidence="7">Belongs to the chloroperoxidase family.</text>
</comment>
<keyword evidence="10" id="KW-1185">Reference proteome</keyword>
<feature type="domain" description="Heme haloperoxidase family profile" evidence="8">
    <location>
        <begin position="21"/>
        <end position="216"/>
    </location>
</feature>
<keyword evidence="5" id="KW-0560">Oxidoreductase</keyword>
<keyword evidence="6" id="KW-0408">Iron</keyword>
<evidence type="ECO:0000256" key="4">
    <source>
        <dbReference type="ARBA" id="ARBA00022723"/>
    </source>
</evidence>
<keyword evidence="4" id="KW-0479">Metal-binding</keyword>
<keyword evidence="3" id="KW-0349">Heme</keyword>
<evidence type="ECO:0000256" key="3">
    <source>
        <dbReference type="ARBA" id="ARBA00022617"/>
    </source>
</evidence>
<protein>
    <recommendedName>
        <fullName evidence="8">Heme haloperoxidase family profile domain-containing protein</fullName>
    </recommendedName>
</protein>
<accession>A0AAD5UAN7</accession>
<organism evidence="9 10">
    <name type="scientific">Boothiomyces macroporosus</name>
    <dbReference type="NCBI Taxonomy" id="261099"/>
    <lineage>
        <taxon>Eukaryota</taxon>
        <taxon>Fungi</taxon>
        <taxon>Fungi incertae sedis</taxon>
        <taxon>Chytridiomycota</taxon>
        <taxon>Chytridiomycota incertae sedis</taxon>
        <taxon>Chytridiomycetes</taxon>
        <taxon>Rhizophydiales</taxon>
        <taxon>Terramycetaceae</taxon>
        <taxon>Boothiomyces</taxon>
    </lineage>
</organism>
<evidence type="ECO:0000313" key="9">
    <source>
        <dbReference type="EMBL" id="KAJ3252406.1"/>
    </source>
</evidence>
<dbReference type="SUPFAM" id="SSF47571">
    <property type="entry name" value="Cloroperoxidase"/>
    <property type="match status" value="1"/>
</dbReference>
<evidence type="ECO:0000256" key="5">
    <source>
        <dbReference type="ARBA" id="ARBA00023002"/>
    </source>
</evidence>
<gene>
    <name evidence="9" type="ORF">HK103_001573</name>
</gene>
<dbReference type="AlphaFoldDB" id="A0AAD5UAN7"/>
<evidence type="ECO:0000256" key="6">
    <source>
        <dbReference type="ARBA" id="ARBA00023004"/>
    </source>
</evidence>
<dbReference type="EMBL" id="JADGKB010000142">
    <property type="protein sequence ID" value="KAJ3252406.1"/>
    <property type="molecule type" value="Genomic_DNA"/>
</dbReference>
<evidence type="ECO:0000256" key="2">
    <source>
        <dbReference type="ARBA" id="ARBA00022559"/>
    </source>
</evidence>
<dbReference type="Gene3D" id="1.10.489.10">
    <property type="entry name" value="Chloroperoxidase-like"/>
    <property type="match status" value="1"/>
</dbReference>
<reference evidence="9" key="1">
    <citation type="submission" date="2020-05" db="EMBL/GenBank/DDBJ databases">
        <title>Phylogenomic resolution of chytrid fungi.</title>
        <authorList>
            <person name="Stajich J.E."/>
            <person name="Amses K."/>
            <person name="Simmons R."/>
            <person name="Seto K."/>
            <person name="Myers J."/>
            <person name="Bonds A."/>
            <person name="Quandt C.A."/>
            <person name="Barry K."/>
            <person name="Liu P."/>
            <person name="Grigoriev I."/>
            <person name="Longcore J.E."/>
            <person name="James T.Y."/>
        </authorList>
    </citation>
    <scope>NUCLEOTIDE SEQUENCE</scope>
    <source>
        <strain evidence="9">PLAUS21</strain>
    </source>
</reference>
<name>A0AAD5UAN7_9FUNG</name>
<dbReference type="GO" id="GO:0046872">
    <property type="term" value="F:metal ion binding"/>
    <property type="evidence" value="ECO:0007669"/>
    <property type="project" value="UniProtKB-KW"/>
</dbReference>
<dbReference type="PANTHER" id="PTHR33577">
    <property type="entry name" value="STERIGMATOCYSTIN BIOSYNTHESIS PEROXIDASE STCC-RELATED"/>
    <property type="match status" value="1"/>
</dbReference>
<sequence>MKFELLITAVLAVQHPLYNGMCNKFKAPVPSDVRSPCPALNTLANHGYIAHSGKTIDLPILEEAITRVYGFAPTAAKKLVKALDSFKNPDGTFDLSALQKHNAIEHDASLVHDDTGLGPNYITNQTLVKTLLGNKTELSIEDLGRYMKNRQVECQKNDKFYSYGLKNQITGLAEASTLMTVFGNDKSARVDFLMEFLGKEKLPDGFVPKTGDRLVSVFETAMVGLKLKWYSLFG</sequence>
<dbReference type="PANTHER" id="PTHR33577:SF18">
    <property type="entry name" value="HEME HALOPEROXIDASE FAMILY PROFILE DOMAIN-CONTAINING PROTEIN"/>
    <property type="match status" value="1"/>
</dbReference>
<dbReference type="InterPro" id="IPR036851">
    <property type="entry name" value="Chloroperoxidase-like_sf"/>
</dbReference>
<evidence type="ECO:0000259" key="8">
    <source>
        <dbReference type="PROSITE" id="PS51405"/>
    </source>
</evidence>
<dbReference type="Proteomes" id="UP001210925">
    <property type="component" value="Unassembled WGS sequence"/>
</dbReference>
<comment type="caution">
    <text evidence="9">The sequence shown here is derived from an EMBL/GenBank/DDBJ whole genome shotgun (WGS) entry which is preliminary data.</text>
</comment>
<evidence type="ECO:0000313" key="10">
    <source>
        <dbReference type="Proteomes" id="UP001210925"/>
    </source>
</evidence>
<dbReference type="GO" id="GO:0004601">
    <property type="term" value="F:peroxidase activity"/>
    <property type="evidence" value="ECO:0007669"/>
    <property type="project" value="UniProtKB-KW"/>
</dbReference>
<evidence type="ECO:0000256" key="7">
    <source>
        <dbReference type="ARBA" id="ARBA00025795"/>
    </source>
</evidence>
<dbReference type="PROSITE" id="PS51405">
    <property type="entry name" value="HEME_HALOPEROXIDASE"/>
    <property type="match status" value="1"/>
</dbReference>
<keyword evidence="2" id="KW-0575">Peroxidase</keyword>